<keyword evidence="6" id="KW-0812">Transmembrane</keyword>
<dbReference type="PANTHER" id="PTHR24300">
    <property type="entry name" value="CYTOCHROME P450 508A4-RELATED"/>
    <property type="match status" value="1"/>
</dbReference>
<evidence type="ECO:0000256" key="3">
    <source>
        <dbReference type="ARBA" id="ARBA00023004"/>
    </source>
</evidence>
<feature type="transmembrane region" description="Helical" evidence="6">
    <location>
        <begin position="6"/>
        <end position="23"/>
    </location>
</feature>
<dbReference type="GO" id="GO:0006082">
    <property type="term" value="P:organic acid metabolic process"/>
    <property type="evidence" value="ECO:0007669"/>
    <property type="project" value="TreeGrafter"/>
</dbReference>
<dbReference type="InterPro" id="IPR050182">
    <property type="entry name" value="Cytochrome_P450_fam2"/>
</dbReference>
<dbReference type="PRINTS" id="PR00463">
    <property type="entry name" value="EP450I"/>
</dbReference>
<evidence type="ECO:0000256" key="2">
    <source>
        <dbReference type="ARBA" id="ARBA00022723"/>
    </source>
</evidence>
<evidence type="ECO:0000256" key="6">
    <source>
        <dbReference type="SAM" id="Phobius"/>
    </source>
</evidence>
<sequence>MEMFDILSILLVLLIIYISHFYYKYFTRENPLPGPTPLPLFGNPSLIWGDISVWPTKFQEKYGDFYETYLGSRRLIWLCREDLIQKVMRHDNFHDLARADNDGLKEIGVLDSGTVFNQNYQAWEYHRRFYTRTLLNKSFVIQSLESVRKNFEVMEGYWEQLGEKTVLEFPEWSKRYFTDNIFSIIAGKSVNSIDSYYDSVSTGKKADISDGILRESDVFIDAVNKFVSGLVYFLLFPKFIREFPGIRGFTHGLKEKIDWYRRSILHIIKERRKEIDETPKDQELSHDLLTMFLTINTPRDITEKIVDGLHDQPMSDKEICGNMMEAIAGGIDTASNTLCFVVHYISHYPKVRERLIDEINRVLGKDPNHKITYEEVENLEYCDAIIKECFRIFSTVPIMFKKNNNPDIIGGIKFPANTQFFINLQGIHNHKSSWTNPEEFNPERFMDKSHPDSKKPLYSFSLGKRICPGKNLAILELKTFLALLYRKYNVELIDMNVPIKYHMTSLRNCSELKMRIKKKKDW</sequence>
<dbReference type="GO" id="GO:0005737">
    <property type="term" value="C:cytoplasm"/>
    <property type="evidence" value="ECO:0007669"/>
    <property type="project" value="TreeGrafter"/>
</dbReference>
<keyword evidence="2 4" id="KW-0479">Metal-binding</keyword>
<accession>A0A9N8VU46</accession>
<protein>
    <submittedName>
        <fullName evidence="7">6674_t:CDS:1</fullName>
    </submittedName>
</protein>
<dbReference type="PROSITE" id="PS00086">
    <property type="entry name" value="CYTOCHROME_P450"/>
    <property type="match status" value="1"/>
</dbReference>
<reference evidence="7" key="1">
    <citation type="submission" date="2021-06" db="EMBL/GenBank/DDBJ databases">
        <authorList>
            <person name="Kallberg Y."/>
            <person name="Tangrot J."/>
            <person name="Rosling A."/>
        </authorList>
    </citation>
    <scope>NUCLEOTIDE SEQUENCE</scope>
    <source>
        <strain evidence="7">CL551</strain>
    </source>
</reference>
<keyword evidence="3 4" id="KW-0408">Iron</keyword>
<dbReference type="GO" id="GO:0005506">
    <property type="term" value="F:iron ion binding"/>
    <property type="evidence" value="ECO:0007669"/>
    <property type="project" value="InterPro"/>
</dbReference>
<comment type="caution">
    <text evidence="7">The sequence shown here is derived from an EMBL/GenBank/DDBJ whole genome shotgun (WGS) entry which is preliminary data.</text>
</comment>
<dbReference type="EMBL" id="CAJVPV010000547">
    <property type="protein sequence ID" value="CAG8462475.1"/>
    <property type="molecule type" value="Genomic_DNA"/>
</dbReference>
<dbReference type="GO" id="GO:0016712">
    <property type="term" value="F:oxidoreductase activity, acting on paired donors, with incorporation or reduction of molecular oxygen, reduced flavin or flavoprotein as one donor, and incorporation of one atom of oxygen"/>
    <property type="evidence" value="ECO:0007669"/>
    <property type="project" value="TreeGrafter"/>
</dbReference>
<evidence type="ECO:0000256" key="4">
    <source>
        <dbReference type="PIRSR" id="PIRSR602401-1"/>
    </source>
</evidence>
<dbReference type="GO" id="GO:0020037">
    <property type="term" value="F:heme binding"/>
    <property type="evidence" value="ECO:0007669"/>
    <property type="project" value="InterPro"/>
</dbReference>
<keyword evidence="5" id="KW-0503">Monooxygenase</keyword>
<dbReference type="InterPro" id="IPR001128">
    <property type="entry name" value="Cyt_P450"/>
</dbReference>
<dbReference type="InterPro" id="IPR017972">
    <property type="entry name" value="Cyt_P450_CS"/>
</dbReference>
<proteinExistence type="inferred from homology"/>
<feature type="binding site" description="axial binding residue" evidence="4">
    <location>
        <position position="467"/>
    </location>
    <ligand>
        <name>heme</name>
        <dbReference type="ChEBI" id="CHEBI:30413"/>
    </ligand>
    <ligandPart>
        <name>Fe</name>
        <dbReference type="ChEBI" id="CHEBI:18248"/>
    </ligandPart>
</feature>
<evidence type="ECO:0000313" key="8">
    <source>
        <dbReference type="Proteomes" id="UP000789342"/>
    </source>
</evidence>
<dbReference type="InterPro" id="IPR036396">
    <property type="entry name" value="Cyt_P450_sf"/>
</dbReference>
<dbReference type="PANTHER" id="PTHR24300:SF375">
    <property type="entry name" value="CYTOCHROME P450 FAMILY"/>
    <property type="match status" value="1"/>
</dbReference>
<keyword evidence="5" id="KW-0560">Oxidoreductase</keyword>
<dbReference type="Gene3D" id="1.10.630.10">
    <property type="entry name" value="Cytochrome P450"/>
    <property type="match status" value="1"/>
</dbReference>
<dbReference type="SUPFAM" id="SSF48264">
    <property type="entry name" value="Cytochrome P450"/>
    <property type="match status" value="1"/>
</dbReference>
<dbReference type="OrthoDB" id="1470350at2759"/>
<comment type="cofactor">
    <cofactor evidence="4">
        <name>heme</name>
        <dbReference type="ChEBI" id="CHEBI:30413"/>
    </cofactor>
</comment>
<dbReference type="Pfam" id="PF00067">
    <property type="entry name" value="p450"/>
    <property type="match status" value="1"/>
</dbReference>
<evidence type="ECO:0000256" key="5">
    <source>
        <dbReference type="RuleBase" id="RU000461"/>
    </source>
</evidence>
<organism evidence="7 8">
    <name type="scientific">Acaulospora morrowiae</name>
    <dbReference type="NCBI Taxonomy" id="94023"/>
    <lineage>
        <taxon>Eukaryota</taxon>
        <taxon>Fungi</taxon>
        <taxon>Fungi incertae sedis</taxon>
        <taxon>Mucoromycota</taxon>
        <taxon>Glomeromycotina</taxon>
        <taxon>Glomeromycetes</taxon>
        <taxon>Diversisporales</taxon>
        <taxon>Acaulosporaceae</taxon>
        <taxon>Acaulospora</taxon>
    </lineage>
</organism>
<dbReference type="InterPro" id="IPR002401">
    <property type="entry name" value="Cyt_P450_E_grp-I"/>
</dbReference>
<evidence type="ECO:0000256" key="1">
    <source>
        <dbReference type="ARBA" id="ARBA00010617"/>
    </source>
</evidence>
<comment type="similarity">
    <text evidence="1 5">Belongs to the cytochrome P450 family.</text>
</comment>
<evidence type="ECO:0000313" key="7">
    <source>
        <dbReference type="EMBL" id="CAG8462475.1"/>
    </source>
</evidence>
<gene>
    <name evidence="7" type="ORF">AMORRO_LOCUS1466</name>
</gene>
<keyword evidence="6" id="KW-0472">Membrane</keyword>
<dbReference type="Proteomes" id="UP000789342">
    <property type="component" value="Unassembled WGS sequence"/>
</dbReference>
<keyword evidence="8" id="KW-1185">Reference proteome</keyword>
<dbReference type="GO" id="GO:0006805">
    <property type="term" value="P:xenobiotic metabolic process"/>
    <property type="evidence" value="ECO:0007669"/>
    <property type="project" value="TreeGrafter"/>
</dbReference>
<name>A0A9N8VU46_9GLOM</name>
<keyword evidence="6" id="KW-1133">Transmembrane helix</keyword>
<dbReference type="AlphaFoldDB" id="A0A9N8VU46"/>
<keyword evidence="4 5" id="KW-0349">Heme</keyword>
<dbReference type="CDD" id="cd00302">
    <property type="entry name" value="cytochrome_P450"/>
    <property type="match status" value="1"/>
</dbReference>
<dbReference type="PRINTS" id="PR00385">
    <property type="entry name" value="P450"/>
</dbReference>